<dbReference type="InParanoid" id="A0A078AXL7"/>
<proteinExistence type="predicted"/>
<sequence length="83" mass="10098">MSVYSGFGTRAQEEGYLKSLFNIVYLMQIKILKIFKNEQFDDRKFCKYYVKLFKKLYELDKIKYMPPKFNEAFKDLAVFIVQR</sequence>
<evidence type="ECO:0000313" key="1">
    <source>
        <dbReference type="EMBL" id="CDW85987.1"/>
    </source>
</evidence>
<dbReference type="EMBL" id="CCKQ01014236">
    <property type="protein sequence ID" value="CDW85987.1"/>
    <property type="molecule type" value="Genomic_DNA"/>
</dbReference>
<keyword evidence="2" id="KW-1185">Reference proteome</keyword>
<dbReference type="OrthoDB" id="305923at2759"/>
<dbReference type="AlphaFoldDB" id="A0A078AXL7"/>
<name>A0A078AXL7_STYLE</name>
<evidence type="ECO:0000313" key="2">
    <source>
        <dbReference type="Proteomes" id="UP000039865"/>
    </source>
</evidence>
<protein>
    <submittedName>
        <fullName evidence="1">Uncharacterized protein</fullName>
    </submittedName>
</protein>
<reference evidence="1 2" key="1">
    <citation type="submission" date="2014-06" db="EMBL/GenBank/DDBJ databases">
        <authorList>
            <person name="Swart Estienne"/>
        </authorList>
    </citation>
    <scope>NUCLEOTIDE SEQUENCE [LARGE SCALE GENOMIC DNA]</scope>
    <source>
        <strain evidence="1 2">130c</strain>
    </source>
</reference>
<dbReference type="Proteomes" id="UP000039865">
    <property type="component" value="Unassembled WGS sequence"/>
</dbReference>
<accession>A0A078AXL7</accession>
<organism evidence="1 2">
    <name type="scientific">Stylonychia lemnae</name>
    <name type="common">Ciliate</name>
    <dbReference type="NCBI Taxonomy" id="5949"/>
    <lineage>
        <taxon>Eukaryota</taxon>
        <taxon>Sar</taxon>
        <taxon>Alveolata</taxon>
        <taxon>Ciliophora</taxon>
        <taxon>Intramacronucleata</taxon>
        <taxon>Spirotrichea</taxon>
        <taxon>Stichotrichia</taxon>
        <taxon>Sporadotrichida</taxon>
        <taxon>Oxytrichidae</taxon>
        <taxon>Stylonychinae</taxon>
        <taxon>Stylonychia</taxon>
    </lineage>
</organism>
<gene>
    <name evidence="1" type="primary">Contig8928.g9542</name>
    <name evidence="1" type="ORF">STYLEM_15078</name>
</gene>